<reference evidence="1 2" key="1">
    <citation type="submission" date="2020-08" db="EMBL/GenBank/DDBJ databases">
        <title>Genomic Encyclopedia of Type Strains, Phase III (KMG-III): the genomes of soil and plant-associated and newly described type strains.</title>
        <authorList>
            <person name="Whitman W."/>
        </authorList>
    </citation>
    <scope>NUCLEOTIDE SEQUENCE [LARGE SCALE GENOMIC DNA]</scope>
    <source>
        <strain evidence="1 2">CECT 8305</strain>
    </source>
</reference>
<sequence>MPETMPITSTVLPALPTLSVQAERLIELGVHEIAGLPAAELRTFAETATAAEAAAAGESATAGEAVGAGEAAAAGGSALLAVHPSHAPASALAPLLRRDDKPGFVVTDMPDVDLFAPLEKVALPDAPFYLLTGIDRGDQMANWSPAEALPALTEQARTPLVLTEGIHWVLQQPDILERNHCFMTIGSRLRKANGALDARTPALWISNGTGRDGRERRNAPKVGWCWAGNRHTWLGFASATGRRI</sequence>
<dbReference type="Proteomes" id="UP000588098">
    <property type="component" value="Unassembled WGS sequence"/>
</dbReference>
<organism evidence="1 2">
    <name type="scientific">Streptomyces zagrosensis</name>
    <dbReference type="NCBI Taxonomy" id="1042984"/>
    <lineage>
        <taxon>Bacteria</taxon>
        <taxon>Bacillati</taxon>
        <taxon>Actinomycetota</taxon>
        <taxon>Actinomycetes</taxon>
        <taxon>Kitasatosporales</taxon>
        <taxon>Streptomycetaceae</taxon>
        <taxon>Streptomyces</taxon>
    </lineage>
</organism>
<accession>A0A7W9UYN6</accession>
<dbReference type="AlphaFoldDB" id="A0A7W9UYN6"/>
<protein>
    <submittedName>
        <fullName evidence="1">Uncharacterized protein</fullName>
    </submittedName>
</protein>
<dbReference type="InterPro" id="IPR043755">
    <property type="entry name" value="DUF5701"/>
</dbReference>
<dbReference type="EMBL" id="JACHJL010000004">
    <property type="protein sequence ID" value="MBB5934964.1"/>
    <property type="molecule type" value="Genomic_DNA"/>
</dbReference>
<dbReference type="RefSeq" id="WP_184570991.1">
    <property type="nucleotide sequence ID" value="NZ_JACHJL010000004.1"/>
</dbReference>
<keyword evidence="2" id="KW-1185">Reference proteome</keyword>
<evidence type="ECO:0000313" key="1">
    <source>
        <dbReference type="EMBL" id="MBB5934964.1"/>
    </source>
</evidence>
<proteinExistence type="predicted"/>
<evidence type="ECO:0000313" key="2">
    <source>
        <dbReference type="Proteomes" id="UP000588098"/>
    </source>
</evidence>
<comment type="caution">
    <text evidence="1">The sequence shown here is derived from an EMBL/GenBank/DDBJ whole genome shotgun (WGS) entry which is preliminary data.</text>
</comment>
<name>A0A7W9UYN6_9ACTN</name>
<gene>
    <name evidence="1" type="ORF">FHS42_002014</name>
</gene>
<dbReference type="Pfam" id="PF18959">
    <property type="entry name" value="DUF5701"/>
    <property type="match status" value="1"/>
</dbReference>